<sequence>MNETKEKIIVYLGGGAMSGCYGAGVLKGLHDHKYIDSIEAIYANSVGSLNAAYLLSNQAELGSTIYFEDLREGFIFPWNLFTGIIDLIRNRFLGKIKKENAHNVVDINYVYNILDKRKTLDINTIKNNPINLFVKVLNIETGEIEYKSFKDYPTLDLLKAAITIKPYFFEETLLNGKYYIDASIKEPIGIEYLLNKYPNRKIIVALNEPIIRGLRHYFKNFVEGIVSSLYPYKVSLFDFYQDRENLIRKDIKTCLDNEKILLLDPNFSGRTRPRTTKLSVVKETFDKGYKDCEKIMDFINES</sequence>
<dbReference type="GO" id="GO:0006629">
    <property type="term" value="P:lipid metabolic process"/>
    <property type="evidence" value="ECO:0007669"/>
    <property type="project" value="UniProtKB-KW"/>
</dbReference>
<gene>
    <name evidence="3" type="ORF">UT53_C0007G0031</name>
</gene>
<accession>A0A0G0P779</accession>
<dbReference type="InterPro" id="IPR002641">
    <property type="entry name" value="PNPLA_dom"/>
</dbReference>
<evidence type="ECO:0000259" key="2">
    <source>
        <dbReference type="Pfam" id="PF01734"/>
    </source>
</evidence>
<dbReference type="Proteomes" id="UP000034764">
    <property type="component" value="Unassembled WGS sequence"/>
</dbReference>
<evidence type="ECO:0000313" key="3">
    <source>
        <dbReference type="EMBL" id="KKR23813.1"/>
    </source>
</evidence>
<dbReference type="InterPro" id="IPR016035">
    <property type="entry name" value="Acyl_Trfase/lysoPLipase"/>
</dbReference>
<dbReference type="SUPFAM" id="SSF52151">
    <property type="entry name" value="FabD/lysophospholipase-like"/>
    <property type="match status" value="1"/>
</dbReference>
<keyword evidence="1" id="KW-0443">Lipid metabolism</keyword>
<proteinExistence type="predicted"/>
<evidence type="ECO:0000256" key="1">
    <source>
        <dbReference type="ARBA" id="ARBA00023098"/>
    </source>
</evidence>
<dbReference type="AlphaFoldDB" id="A0A0G0P779"/>
<name>A0A0G0P779_9BACT</name>
<protein>
    <recommendedName>
        <fullName evidence="2">PNPLA domain-containing protein</fullName>
    </recommendedName>
</protein>
<feature type="domain" description="PNPLA" evidence="2">
    <location>
        <begin position="12"/>
        <end position="193"/>
    </location>
</feature>
<organism evidence="3 4">
    <name type="scientific">Candidatus Yanofskybacteria bacterium GW2011_GWD2_39_48</name>
    <dbReference type="NCBI Taxonomy" id="1619031"/>
    <lineage>
        <taxon>Bacteria</taxon>
        <taxon>Candidatus Yanofskyibacteriota</taxon>
    </lineage>
</organism>
<dbReference type="PROSITE" id="PS51257">
    <property type="entry name" value="PROKAR_LIPOPROTEIN"/>
    <property type="match status" value="1"/>
</dbReference>
<dbReference type="Gene3D" id="3.40.1090.10">
    <property type="entry name" value="Cytosolic phospholipase A2 catalytic domain"/>
    <property type="match status" value="1"/>
</dbReference>
<evidence type="ECO:0000313" key="4">
    <source>
        <dbReference type="Proteomes" id="UP000034764"/>
    </source>
</evidence>
<comment type="caution">
    <text evidence="3">The sequence shown here is derived from an EMBL/GenBank/DDBJ whole genome shotgun (WGS) entry which is preliminary data.</text>
</comment>
<reference evidence="3 4" key="1">
    <citation type="journal article" date="2015" name="Nature">
        <title>rRNA introns, odd ribosomes, and small enigmatic genomes across a large radiation of phyla.</title>
        <authorList>
            <person name="Brown C.T."/>
            <person name="Hug L.A."/>
            <person name="Thomas B.C."/>
            <person name="Sharon I."/>
            <person name="Castelle C.J."/>
            <person name="Singh A."/>
            <person name="Wilkins M.J."/>
            <person name="Williams K.H."/>
            <person name="Banfield J.F."/>
        </authorList>
    </citation>
    <scope>NUCLEOTIDE SEQUENCE [LARGE SCALE GENOMIC DNA]</scope>
</reference>
<dbReference type="Pfam" id="PF01734">
    <property type="entry name" value="Patatin"/>
    <property type="match status" value="1"/>
</dbReference>
<dbReference type="EMBL" id="LBXD01000007">
    <property type="protein sequence ID" value="KKR23813.1"/>
    <property type="molecule type" value="Genomic_DNA"/>
</dbReference>